<dbReference type="OrthoDB" id="165161at2759"/>
<accession>A0A225UY46</accession>
<comment type="caution">
    <text evidence="1">The sequence shown here is derived from an EMBL/GenBank/DDBJ whole genome shotgun (WGS) entry which is preliminary data.</text>
</comment>
<evidence type="ECO:0000313" key="2">
    <source>
        <dbReference type="Proteomes" id="UP000198211"/>
    </source>
</evidence>
<reference evidence="2" key="1">
    <citation type="submission" date="2017-03" db="EMBL/GenBank/DDBJ databases">
        <title>Phytopthora megakarya and P. palmivora, two closely related causual agents of cacao black pod achieved similar genome size and gene model numbers by different mechanisms.</title>
        <authorList>
            <person name="Ali S."/>
            <person name="Shao J."/>
            <person name="Larry D.J."/>
            <person name="Kronmiller B."/>
            <person name="Shen D."/>
            <person name="Strem M.D."/>
            <person name="Melnick R.L."/>
            <person name="Guiltinan M.J."/>
            <person name="Tyler B.M."/>
            <person name="Meinhardt L.W."/>
            <person name="Bailey B.A."/>
        </authorList>
    </citation>
    <scope>NUCLEOTIDE SEQUENCE [LARGE SCALE GENOMIC DNA]</scope>
    <source>
        <strain evidence="2">zdho120</strain>
    </source>
</reference>
<gene>
    <name evidence="1" type="ORF">PHMEG_00031398</name>
</gene>
<protein>
    <submittedName>
        <fullName evidence="1">Uncharacterized protein</fullName>
    </submittedName>
</protein>
<proteinExistence type="predicted"/>
<dbReference type="AlphaFoldDB" id="A0A225UY46"/>
<keyword evidence="2" id="KW-1185">Reference proteome</keyword>
<dbReference type="STRING" id="4795.A0A225UY46"/>
<organism evidence="1 2">
    <name type="scientific">Phytophthora megakarya</name>
    <dbReference type="NCBI Taxonomy" id="4795"/>
    <lineage>
        <taxon>Eukaryota</taxon>
        <taxon>Sar</taxon>
        <taxon>Stramenopiles</taxon>
        <taxon>Oomycota</taxon>
        <taxon>Peronosporomycetes</taxon>
        <taxon>Peronosporales</taxon>
        <taxon>Peronosporaceae</taxon>
        <taxon>Phytophthora</taxon>
    </lineage>
</organism>
<sequence length="108" mass="12160">MRIPHHDSGFTCTSDAALHSLGGIQLTICAPYDVPDREIYDWFLDRGVRPVLITPTFVSGVLKSRDRIVYFNDTAWPSKNFLDNDKPRRRTASVTPGIRALFNIPIAS</sequence>
<dbReference type="Proteomes" id="UP000198211">
    <property type="component" value="Unassembled WGS sequence"/>
</dbReference>
<dbReference type="EMBL" id="NBNE01009902">
    <property type="protein sequence ID" value="OWY97954.1"/>
    <property type="molecule type" value="Genomic_DNA"/>
</dbReference>
<name>A0A225UY46_9STRA</name>
<evidence type="ECO:0000313" key="1">
    <source>
        <dbReference type="EMBL" id="OWY97954.1"/>
    </source>
</evidence>